<evidence type="ECO:0000313" key="3">
    <source>
        <dbReference type="EMBL" id="ALB64920.1"/>
    </source>
</evidence>
<sequence>MDRNAYTVNYIFIFSNMCGGLLIALLREYALQLVARVALQTAQHFRQARGRDAPWQDPPSAHLRKPAFWQPS</sequence>
<feature type="region of interest" description="Disordered" evidence="1">
    <location>
        <begin position="49"/>
        <end position="72"/>
    </location>
</feature>
<reference evidence="4" key="2">
    <citation type="submission" date="2015-09" db="EMBL/GenBank/DDBJ databases">
        <title>Cronobacter genome sequencing and assembly.</title>
        <authorList>
            <person name="Descombes P."/>
            <person name="Baert L."/>
            <person name="Ngom-Bru C."/>
            <person name="Barretto C."/>
        </authorList>
    </citation>
    <scope>NUCLEOTIDE SEQUENCE [LARGE SCALE GENOMIC DNA]</scope>
    <source>
        <strain evidence="4">LMG 26250</strain>
        <plasmid evidence="4">pCCO1</plasmid>
    </source>
</reference>
<dbReference type="Proteomes" id="UP000067320">
    <property type="component" value="Plasmid pCCO1"/>
</dbReference>
<reference evidence="4" key="1">
    <citation type="submission" date="2015-07" db="EMBL/GenBank/DDBJ databases">
        <authorList>
            <person name="Moine D."/>
            <person name="Kassam M."/>
        </authorList>
    </citation>
    <scope>NUCLEOTIDE SEQUENCE [LARGE SCALE GENOMIC DNA]</scope>
    <source>
        <strain evidence="4">LMG 26250</strain>
        <plasmid evidence="4">pCCO1</plasmid>
    </source>
</reference>
<keyword evidence="2" id="KW-0812">Transmembrane</keyword>
<keyword evidence="4" id="KW-1185">Reference proteome</keyword>
<keyword evidence="3" id="KW-0614">Plasmid</keyword>
<geneLocation type="plasmid" evidence="3 4">
    <name>pCCO1</name>
</geneLocation>
<organism evidence="3 4">
    <name type="scientific">Cronobacter condimenti 1330</name>
    <dbReference type="NCBI Taxonomy" id="1073999"/>
    <lineage>
        <taxon>Bacteria</taxon>
        <taxon>Pseudomonadati</taxon>
        <taxon>Pseudomonadota</taxon>
        <taxon>Gammaproteobacteria</taxon>
        <taxon>Enterobacterales</taxon>
        <taxon>Enterobacteriaceae</taxon>
        <taxon>Cronobacter</taxon>
    </lineage>
</organism>
<dbReference type="EMBL" id="CP012265">
    <property type="protein sequence ID" value="ALB64920.1"/>
    <property type="molecule type" value="Genomic_DNA"/>
</dbReference>
<evidence type="ECO:0000313" key="4">
    <source>
        <dbReference type="Proteomes" id="UP000067320"/>
    </source>
</evidence>
<keyword evidence="2" id="KW-1133">Transmembrane helix</keyword>
<keyword evidence="2" id="KW-0472">Membrane</keyword>
<gene>
    <name evidence="3" type="ORF">AFK62_20470</name>
</gene>
<reference evidence="3 4" key="3">
    <citation type="journal article" date="2016" name="Genome Announc.">
        <title>Fully Closed Genome Sequences of Five Type Strains of the Genus Cronobacter and One Cronobacter sakazakii Strain.</title>
        <authorList>
            <person name="Moine D."/>
            <person name="Kassam M."/>
            <person name="Baert L."/>
            <person name="Tang Y."/>
            <person name="Barretto C."/>
            <person name="Ngom Bru C."/>
            <person name="Klijn A."/>
            <person name="Descombes P."/>
        </authorList>
    </citation>
    <scope>NUCLEOTIDE SEQUENCE [LARGE SCALE GENOMIC DNA]</scope>
    <source>
        <strain evidence="3 4">LMG 26250</strain>
    </source>
</reference>
<dbReference type="RefSeq" id="WP_032984845.1">
    <property type="nucleotide sequence ID" value="NZ_CAKW01000131.1"/>
</dbReference>
<protein>
    <submittedName>
        <fullName evidence="3">Uncharacterized protein</fullName>
    </submittedName>
</protein>
<feature type="transmembrane region" description="Helical" evidence="2">
    <location>
        <begin position="6"/>
        <end position="26"/>
    </location>
</feature>
<name>A0ABM5VIE6_9ENTR</name>
<accession>A0ABM5VIE6</accession>
<evidence type="ECO:0000256" key="1">
    <source>
        <dbReference type="SAM" id="MobiDB-lite"/>
    </source>
</evidence>
<evidence type="ECO:0000256" key="2">
    <source>
        <dbReference type="SAM" id="Phobius"/>
    </source>
</evidence>
<proteinExistence type="predicted"/>